<feature type="compositionally biased region" description="Basic and acidic residues" evidence="2">
    <location>
        <begin position="259"/>
        <end position="291"/>
    </location>
</feature>
<dbReference type="Gene3D" id="2.40.128.20">
    <property type="match status" value="1"/>
</dbReference>
<reference evidence="5 6" key="1">
    <citation type="journal article" date="2015" name="Nat. Commun.">
        <title>Outbred genome sequencing and CRISPR/Cas9 gene editing in butterflies.</title>
        <authorList>
            <person name="Li X."/>
            <person name="Fan D."/>
            <person name="Zhang W."/>
            <person name="Liu G."/>
            <person name="Zhang L."/>
            <person name="Zhao L."/>
            <person name="Fang X."/>
            <person name="Chen L."/>
            <person name="Dong Y."/>
            <person name="Chen Y."/>
            <person name="Ding Y."/>
            <person name="Zhao R."/>
            <person name="Feng M."/>
            <person name="Zhu Y."/>
            <person name="Feng Y."/>
            <person name="Jiang X."/>
            <person name="Zhu D."/>
            <person name="Xiang H."/>
            <person name="Feng X."/>
            <person name="Li S."/>
            <person name="Wang J."/>
            <person name="Zhang G."/>
            <person name="Kronforst M.R."/>
            <person name="Wang W."/>
        </authorList>
    </citation>
    <scope>NUCLEOTIDE SEQUENCE [LARGE SCALE GENOMIC DNA]</scope>
    <source>
        <strain evidence="5">Ya'a_city_454_Px</strain>
        <tissue evidence="5">Whole body</tissue>
    </source>
</reference>
<dbReference type="GO" id="GO:0006629">
    <property type="term" value="P:lipid metabolic process"/>
    <property type="evidence" value="ECO:0007669"/>
    <property type="project" value="TreeGrafter"/>
</dbReference>
<dbReference type="AlphaFoldDB" id="A0A194PGG0"/>
<evidence type="ECO:0000256" key="2">
    <source>
        <dbReference type="SAM" id="MobiDB-lite"/>
    </source>
</evidence>
<dbReference type="PROSITE" id="PS00213">
    <property type="entry name" value="LIPOCALIN"/>
    <property type="match status" value="1"/>
</dbReference>
<evidence type="ECO:0000259" key="4">
    <source>
        <dbReference type="Pfam" id="PF08212"/>
    </source>
</evidence>
<dbReference type="Pfam" id="PF08212">
    <property type="entry name" value="Lipocalin_2"/>
    <property type="match status" value="1"/>
</dbReference>
<feature type="signal peptide" evidence="3">
    <location>
        <begin position="1"/>
        <end position="19"/>
    </location>
</feature>
<organism evidence="5 6">
    <name type="scientific">Papilio xuthus</name>
    <name type="common">Asian swallowtail butterfly</name>
    <dbReference type="NCBI Taxonomy" id="66420"/>
    <lineage>
        <taxon>Eukaryota</taxon>
        <taxon>Metazoa</taxon>
        <taxon>Ecdysozoa</taxon>
        <taxon>Arthropoda</taxon>
        <taxon>Hexapoda</taxon>
        <taxon>Insecta</taxon>
        <taxon>Pterygota</taxon>
        <taxon>Neoptera</taxon>
        <taxon>Endopterygota</taxon>
        <taxon>Lepidoptera</taxon>
        <taxon>Glossata</taxon>
        <taxon>Ditrysia</taxon>
        <taxon>Papilionoidea</taxon>
        <taxon>Papilionidae</taxon>
        <taxon>Papilioninae</taxon>
        <taxon>Papilio</taxon>
    </lineage>
</organism>
<gene>
    <name evidence="5" type="ORF">RR46_15298</name>
</gene>
<evidence type="ECO:0000313" key="6">
    <source>
        <dbReference type="Proteomes" id="UP000053268"/>
    </source>
</evidence>
<dbReference type="GO" id="GO:0005737">
    <property type="term" value="C:cytoplasm"/>
    <property type="evidence" value="ECO:0007669"/>
    <property type="project" value="TreeGrafter"/>
</dbReference>
<dbReference type="PRINTS" id="PR01273">
    <property type="entry name" value="INVTBRTCOLOR"/>
</dbReference>
<sequence length="371" mass="41213">MWRLFFLIAAVTAQIPSLGFCPDYQPMASFNMNRFLGTWYEAERYFTVSELGSRCVTTKYESTPEGRILVSNEITNAMTGMKRVLDGHLQMIGREGEGRMIVKYATLPVPYDTEFSVLDTDYDTYAVMWSCSGIGPVHIQNAWVLTRDRLAPQMTMQKAYAALEKFKVSRTFFVKTNQEDCYILPDPAAYSEYKEAGIEVSGKHASLVPVPAATDAEPVVEKKVDAEVKPEVPEVKSAVPEVINEPQVVPEIKAAETMAKEEKTEMPEQTTEVKKEMPEIKEEASKEKDLPVKPIQKGSDCIGQAVTVHQPPDSSGGSISIPGLVWTSSQHGPHSTRTPDLKPSSIPDLRAAGLQETPRSQSTDLTNYQNR</sequence>
<evidence type="ECO:0000313" key="5">
    <source>
        <dbReference type="EMBL" id="KPI91794.1"/>
    </source>
</evidence>
<proteinExistence type="predicted"/>
<dbReference type="InterPro" id="IPR000566">
    <property type="entry name" value="Lipocln_cytosolic_FA-bd_dom"/>
</dbReference>
<keyword evidence="6" id="KW-1185">Reference proteome</keyword>
<accession>A0A194PGG0</accession>
<feature type="region of interest" description="Disordered" evidence="2">
    <location>
        <begin position="259"/>
        <end position="371"/>
    </location>
</feature>
<feature type="chain" id="PRO_5008263227" evidence="3">
    <location>
        <begin position="20"/>
        <end position="371"/>
    </location>
</feature>
<dbReference type="GO" id="GO:0000302">
    <property type="term" value="P:response to reactive oxygen species"/>
    <property type="evidence" value="ECO:0007669"/>
    <property type="project" value="TreeGrafter"/>
</dbReference>
<feature type="domain" description="Lipocalin/cytosolic fatty-acid binding" evidence="4">
    <location>
        <begin position="31"/>
        <end position="165"/>
    </location>
</feature>
<evidence type="ECO:0000256" key="3">
    <source>
        <dbReference type="SAM" id="SignalP"/>
    </source>
</evidence>
<dbReference type="InterPro" id="IPR012674">
    <property type="entry name" value="Calycin"/>
</dbReference>
<keyword evidence="1" id="KW-1015">Disulfide bond</keyword>
<protein>
    <submittedName>
        <fullName evidence="5">Apolipoprotein D</fullName>
    </submittedName>
</protein>
<feature type="compositionally biased region" description="Polar residues" evidence="2">
    <location>
        <begin position="326"/>
        <end position="338"/>
    </location>
</feature>
<dbReference type="SUPFAM" id="SSF50814">
    <property type="entry name" value="Lipocalins"/>
    <property type="match status" value="1"/>
</dbReference>
<dbReference type="InterPro" id="IPR003057">
    <property type="entry name" value="Invtbrt_color"/>
</dbReference>
<dbReference type="FunFam" id="2.40.128.20:FF:000026">
    <property type="entry name" value="Apolipoprotein D-like Protein"/>
    <property type="match status" value="1"/>
</dbReference>
<dbReference type="EMBL" id="KQ459606">
    <property type="protein sequence ID" value="KPI91794.1"/>
    <property type="molecule type" value="Genomic_DNA"/>
</dbReference>
<name>A0A194PGG0_PAPXU</name>
<dbReference type="PANTHER" id="PTHR10612">
    <property type="entry name" value="APOLIPOPROTEIN D"/>
    <property type="match status" value="1"/>
</dbReference>
<keyword evidence="5" id="KW-0449">Lipoprotein</keyword>
<dbReference type="InterPro" id="IPR022272">
    <property type="entry name" value="Lipocalin_CS"/>
</dbReference>
<dbReference type="Proteomes" id="UP000053268">
    <property type="component" value="Unassembled WGS sequence"/>
</dbReference>
<dbReference type="GO" id="GO:0031409">
    <property type="term" value="F:pigment binding"/>
    <property type="evidence" value="ECO:0007669"/>
    <property type="project" value="InterPro"/>
</dbReference>
<keyword evidence="3" id="KW-0732">Signal</keyword>
<feature type="compositionally biased region" description="Polar residues" evidence="2">
    <location>
        <begin position="357"/>
        <end position="371"/>
    </location>
</feature>
<dbReference type="PANTHER" id="PTHR10612:SF34">
    <property type="entry name" value="APOLIPOPROTEIN D"/>
    <property type="match status" value="1"/>
</dbReference>
<feature type="compositionally biased region" description="Low complexity" evidence="2">
    <location>
        <begin position="311"/>
        <end position="323"/>
    </location>
</feature>
<evidence type="ECO:0000256" key="1">
    <source>
        <dbReference type="ARBA" id="ARBA00023157"/>
    </source>
</evidence>